<feature type="transmembrane region" description="Helical" evidence="1">
    <location>
        <begin position="58"/>
        <end position="85"/>
    </location>
</feature>
<proteinExistence type="predicted"/>
<feature type="transmembrane region" description="Helical" evidence="1">
    <location>
        <begin position="25"/>
        <end position="46"/>
    </location>
</feature>
<feature type="transmembrane region" description="Helical" evidence="1">
    <location>
        <begin position="105"/>
        <end position="131"/>
    </location>
</feature>
<dbReference type="EMBL" id="CACRUA010000020">
    <property type="protein sequence ID" value="VYU21628.1"/>
    <property type="molecule type" value="Genomic_DNA"/>
</dbReference>
<dbReference type="GeneID" id="57969386"/>
<evidence type="ECO:0000313" key="2">
    <source>
        <dbReference type="EMBL" id="VYU21628.1"/>
    </source>
</evidence>
<dbReference type="Pfam" id="PF16316">
    <property type="entry name" value="DUF4956"/>
    <property type="match status" value="1"/>
</dbReference>
<keyword evidence="1" id="KW-0812">Transmembrane</keyword>
<protein>
    <recommendedName>
        <fullName evidence="3">DUF4956 domain-containing protein</fullName>
    </recommendedName>
</protein>
<sequence length="221" mass="24005">MNEQFQENMDQLLCLITSKPDTKAIMGSLLWAALLAALMWGTYRLANKGKGYRPQFGVTLISLALISTVLMDLIQSNLALSLGMLGSLSIVRFRTNIRDPRDIGFIFWSMAIGIAAATGSYFIGGTGSLFLAGIMLGTRKSAVNDQPMLLVVRGSSTDIDEIQDVVNQLAGTSAVKAKNILTDSFELVYEVSIARTEENRMIDRLFGLEGIDSVNLLACNA</sequence>
<keyword evidence="1" id="KW-1133">Transmembrane helix</keyword>
<keyword evidence="1" id="KW-0472">Membrane</keyword>
<dbReference type="AlphaFoldDB" id="A0A6N3D2P7"/>
<dbReference type="RefSeq" id="WP_021641354.1">
    <property type="nucleotide sequence ID" value="NZ_CACRUA010000020.1"/>
</dbReference>
<accession>A0A6N3D2P7</accession>
<gene>
    <name evidence="2" type="ORF">CSLFYP84_01607</name>
</gene>
<evidence type="ECO:0000256" key="1">
    <source>
        <dbReference type="SAM" id="Phobius"/>
    </source>
</evidence>
<dbReference type="InterPro" id="IPR032531">
    <property type="entry name" value="DUF4956"/>
</dbReference>
<name>A0A6N3D2P7_CLOSY</name>
<reference evidence="2" key="1">
    <citation type="submission" date="2019-11" db="EMBL/GenBank/DDBJ databases">
        <authorList>
            <person name="Feng L."/>
        </authorList>
    </citation>
    <scope>NUCLEOTIDE SEQUENCE</scope>
    <source>
        <strain evidence="2">CsymbiosumLFYP84</strain>
    </source>
</reference>
<evidence type="ECO:0008006" key="3">
    <source>
        <dbReference type="Google" id="ProtNLM"/>
    </source>
</evidence>
<organism evidence="2">
    <name type="scientific">Clostridium symbiosum</name>
    <name type="common">Bacteroides symbiosus</name>
    <dbReference type="NCBI Taxonomy" id="1512"/>
    <lineage>
        <taxon>Bacteria</taxon>
        <taxon>Bacillati</taxon>
        <taxon>Bacillota</taxon>
        <taxon>Clostridia</taxon>
        <taxon>Lachnospirales</taxon>
        <taxon>Lachnospiraceae</taxon>
        <taxon>Otoolea</taxon>
    </lineage>
</organism>